<reference evidence="1 2" key="1">
    <citation type="submission" date="2022-07" db="EMBL/GenBank/DDBJ databases">
        <authorList>
            <person name="Xamxidin M."/>
            <person name="Wu M."/>
        </authorList>
    </citation>
    <scope>NUCLEOTIDE SEQUENCE [LARGE SCALE GENOMIC DNA]</scope>
    <source>
        <strain evidence="1 2">NBRC 111650</strain>
    </source>
</reference>
<name>A0ABT1WEY0_9BURK</name>
<dbReference type="Proteomes" id="UP001204142">
    <property type="component" value="Unassembled WGS sequence"/>
</dbReference>
<proteinExistence type="predicted"/>
<organism evidence="1 2">
    <name type="scientific">Limnobacter humi</name>
    <dbReference type="NCBI Taxonomy" id="1778671"/>
    <lineage>
        <taxon>Bacteria</taxon>
        <taxon>Pseudomonadati</taxon>
        <taxon>Pseudomonadota</taxon>
        <taxon>Betaproteobacteria</taxon>
        <taxon>Burkholderiales</taxon>
        <taxon>Burkholderiaceae</taxon>
        <taxon>Limnobacter</taxon>
    </lineage>
</organism>
<dbReference type="PANTHER" id="PTHR22602">
    <property type="entry name" value="TRANSFERASE CAF17, MITOCHONDRIAL-RELATED"/>
    <property type="match status" value="1"/>
</dbReference>
<accession>A0ABT1WEY0</accession>
<evidence type="ECO:0000313" key="1">
    <source>
        <dbReference type="EMBL" id="MCQ8895949.1"/>
    </source>
</evidence>
<dbReference type="EMBL" id="JANIGO010000002">
    <property type="protein sequence ID" value="MCQ8895949.1"/>
    <property type="molecule type" value="Genomic_DNA"/>
</dbReference>
<evidence type="ECO:0008006" key="3">
    <source>
        <dbReference type="Google" id="ProtNLM"/>
    </source>
</evidence>
<dbReference type="NCBIfam" id="TIGR03317">
    <property type="entry name" value="ygfZ_signature"/>
    <property type="match status" value="1"/>
</dbReference>
<gene>
    <name evidence="1" type="ORF">NQT62_05785</name>
</gene>
<dbReference type="PANTHER" id="PTHR22602:SF0">
    <property type="entry name" value="TRANSFERASE CAF17, MITOCHONDRIAL-RELATED"/>
    <property type="match status" value="1"/>
</dbReference>
<keyword evidence="2" id="KW-1185">Reference proteome</keyword>
<sequence length="317" mass="34471">MSNRNALTRWGVIQVTGPDAIQFLHAQLSNDVAGLGETTLRMAGLCTAKGRLLGTFFLMRKADTVLMITRKDTIAALVKRLSMFVLRSKCTVTDVSANWAIHALSHQDGATPMQVTWPEDATQPIQASLRPLVLGEHADKQRLPGFELVSGGGRQSEEDHADDAFEQDLFELGIAYVSAATVELFVPQSINYDLVGGISFSKGCYPGQEVVARSHYLGKLKRRAVKALTSDTHSSINSSLCAGQDVWLIGKDNEPAGQVITAVPYGQQLALMVELPLDMLESPAAQFELRLPAQTLQLKVLGAPYDLHQKGNVFEAI</sequence>
<dbReference type="Gene3D" id="3.30.70.1400">
    <property type="entry name" value="Aminomethyltransferase beta-barrel domains"/>
    <property type="match status" value="1"/>
</dbReference>
<evidence type="ECO:0000313" key="2">
    <source>
        <dbReference type="Proteomes" id="UP001204142"/>
    </source>
</evidence>
<dbReference type="InterPro" id="IPR017703">
    <property type="entry name" value="YgfZ/GCV_T_CS"/>
</dbReference>
<protein>
    <recommendedName>
        <fullName evidence="3">Folate-binding protein</fullName>
    </recommendedName>
</protein>
<dbReference type="InterPro" id="IPR045179">
    <property type="entry name" value="YgfZ/GcvT"/>
</dbReference>
<dbReference type="SUPFAM" id="SSF103025">
    <property type="entry name" value="Folate-binding domain"/>
    <property type="match status" value="1"/>
</dbReference>
<dbReference type="RefSeq" id="WP_256763723.1">
    <property type="nucleotide sequence ID" value="NZ_JANIGO010000002.1"/>
</dbReference>
<comment type="caution">
    <text evidence="1">The sequence shown here is derived from an EMBL/GenBank/DDBJ whole genome shotgun (WGS) entry which is preliminary data.</text>
</comment>
<dbReference type="Gene3D" id="2.40.30.160">
    <property type="match status" value="1"/>
</dbReference>